<sequence length="134" mass="16053">MRYQRITRAIKKLVDARVRKSDDEIKQAILCLAIAEVEYHEMNERLGILSTCPPSKEEFDLVMRHREEKVQQEPRKEERGICLQPLHVGSWYLRSLVCSFHSHNHIFPRPVRLTVSMDILTHDHTERRLKYFWS</sequence>
<dbReference type="AlphaFoldDB" id="A0A3F3PY34"/>
<dbReference type="GeneID" id="38135082"/>
<evidence type="ECO:0000313" key="1">
    <source>
        <dbReference type="EMBL" id="RDH31870.1"/>
    </source>
</evidence>
<reference evidence="1 2" key="1">
    <citation type="submission" date="2018-07" db="EMBL/GenBank/DDBJ databases">
        <title>The genomes of Aspergillus section Nigri reveals drivers in fungal speciation.</title>
        <authorList>
            <consortium name="DOE Joint Genome Institute"/>
            <person name="Vesth T.C."/>
            <person name="Nybo J."/>
            <person name="Theobald S."/>
            <person name="Brandl J."/>
            <person name="Frisvad J.C."/>
            <person name="Nielsen K.F."/>
            <person name="Lyhne E.K."/>
            <person name="Kogle M.E."/>
            <person name="Kuo A."/>
            <person name="Riley R."/>
            <person name="Clum A."/>
            <person name="Nolan M."/>
            <person name="Lipzen A."/>
            <person name="Salamov A."/>
            <person name="Henrissat B."/>
            <person name="Wiebenga A."/>
            <person name="De vries R.P."/>
            <person name="Grigoriev I.V."/>
            <person name="Mortensen U.H."/>
            <person name="Andersen M.R."/>
            <person name="Baker S.E."/>
        </authorList>
    </citation>
    <scope>NUCLEOTIDE SEQUENCE [LARGE SCALE GENOMIC DNA]</scope>
    <source>
        <strain evidence="1 2">CBS 139.54b</strain>
    </source>
</reference>
<name>A0A3F3PY34_9EURO</name>
<organism evidence="1 2">
    <name type="scientific">Aspergillus welwitschiae</name>
    <dbReference type="NCBI Taxonomy" id="1341132"/>
    <lineage>
        <taxon>Eukaryota</taxon>
        <taxon>Fungi</taxon>
        <taxon>Dikarya</taxon>
        <taxon>Ascomycota</taxon>
        <taxon>Pezizomycotina</taxon>
        <taxon>Eurotiomycetes</taxon>
        <taxon>Eurotiomycetidae</taxon>
        <taxon>Eurotiales</taxon>
        <taxon>Aspergillaceae</taxon>
        <taxon>Aspergillus</taxon>
        <taxon>Aspergillus subgen. Circumdati</taxon>
    </lineage>
</organism>
<proteinExistence type="predicted"/>
<gene>
    <name evidence="1" type="ORF">BDQ94DRAFT_145922</name>
</gene>
<keyword evidence="2" id="KW-1185">Reference proteome</keyword>
<protein>
    <submittedName>
        <fullName evidence="1">Uncharacterized protein</fullName>
    </submittedName>
</protein>
<evidence type="ECO:0000313" key="2">
    <source>
        <dbReference type="Proteomes" id="UP000253729"/>
    </source>
</evidence>
<dbReference type="EMBL" id="KZ852052">
    <property type="protein sequence ID" value="RDH31870.1"/>
    <property type="molecule type" value="Genomic_DNA"/>
</dbReference>
<dbReference type="RefSeq" id="XP_026624892.1">
    <property type="nucleotide sequence ID" value="XM_026766726.1"/>
</dbReference>
<dbReference type="Proteomes" id="UP000253729">
    <property type="component" value="Unassembled WGS sequence"/>
</dbReference>
<accession>A0A3F3PY34</accession>